<reference evidence="1 2" key="1">
    <citation type="journal article" date="2006" name="J. Bacteriol.">
        <title>Genomic analysis of Pseudomonas aeruginosa phages LKD16 and LKA1: establishment of the phiKMV subgroup within the T7 supergroup.</title>
        <authorList>
            <person name="Ceyssens P.J."/>
            <person name="Lavigne R."/>
            <person name="Mattheus W."/>
            <person name="Chibeu A."/>
            <person name="Hertveldt K."/>
            <person name="Mast J."/>
            <person name="Robben J."/>
            <person name="Volckaert G."/>
        </authorList>
    </citation>
    <scope>NUCLEOTIDE SEQUENCE</scope>
</reference>
<dbReference type="EMBL" id="AM265638">
    <property type="protein sequence ID" value="CAK25941.1"/>
    <property type="molecule type" value="Genomic_DNA"/>
</dbReference>
<dbReference type="GeneID" id="5687435"/>
<name>Q0E658_9CAUD</name>
<dbReference type="Proteomes" id="UP000002090">
    <property type="component" value="Segment"/>
</dbReference>
<organism evidence="1 2">
    <name type="scientific">Pseudomonas phage LKD16</name>
    <dbReference type="NCBI Taxonomy" id="386792"/>
    <lineage>
        <taxon>Viruses</taxon>
        <taxon>Duplodnaviria</taxon>
        <taxon>Heunggongvirae</taxon>
        <taxon>Uroviricota</taxon>
        <taxon>Caudoviricetes</taxon>
        <taxon>Autographivirales</taxon>
        <taxon>Autoscriptoviridae</taxon>
        <taxon>Krylovirinae</taxon>
        <taxon>Phikmvvirus</taxon>
        <taxon>Phikmvvirus LKD16</taxon>
    </lineage>
</organism>
<sequence>MAVKTAYIRPGKAPRSPISINLLTMGELYRVVSPASAEGTVVLAMQDRAAVILHPGPDIPIAIAGTLATNTAWKFLRLEEGEYVQLVQGE</sequence>
<evidence type="ECO:0000313" key="2">
    <source>
        <dbReference type="Proteomes" id="UP000002090"/>
    </source>
</evidence>
<evidence type="ECO:0000313" key="1">
    <source>
        <dbReference type="EMBL" id="CAK25941.1"/>
    </source>
</evidence>
<accession>Q0E658</accession>
<dbReference type="RefSeq" id="YP_001522796.1">
    <property type="nucleotide sequence ID" value="NC_009935.1"/>
</dbReference>
<protein>
    <submittedName>
        <fullName evidence="1">Uncharacterized protein</fullName>
    </submittedName>
</protein>
<dbReference type="OrthoDB" id="22273at10239"/>
<proteinExistence type="predicted"/>
<keyword evidence="2" id="KW-1185">Reference proteome</keyword>
<dbReference type="KEGG" id="vg:5687435"/>